<protein>
    <submittedName>
        <fullName evidence="1">Recombination enhancement, RecA-dependent nuclease</fullName>
    </submittedName>
</protein>
<evidence type="ECO:0000313" key="1">
    <source>
        <dbReference type="EMBL" id="DAE13851.1"/>
    </source>
</evidence>
<accession>A0A8S5Q506</accession>
<name>A0A8S5Q506_9CAUD</name>
<proteinExistence type="predicted"/>
<dbReference type="EMBL" id="BK015570">
    <property type="protein sequence ID" value="DAE13851.1"/>
    <property type="molecule type" value="Genomic_DNA"/>
</dbReference>
<reference evidence="1" key="1">
    <citation type="journal article" date="2021" name="Proc. Natl. Acad. Sci. U.S.A.">
        <title>A Catalog of Tens of Thousands of Viruses from Human Metagenomes Reveals Hidden Associations with Chronic Diseases.</title>
        <authorList>
            <person name="Tisza M.J."/>
            <person name="Buck C.B."/>
        </authorList>
    </citation>
    <scope>NUCLEOTIDE SEQUENCE</scope>
    <source>
        <strain evidence="1">CtLNL10</strain>
    </source>
</reference>
<organism evidence="1">
    <name type="scientific">Siphoviridae sp. ctLNL10</name>
    <dbReference type="NCBI Taxonomy" id="2825453"/>
    <lineage>
        <taxon>Viruses</taxon>
        <taxon>Duplodnaviria</taxon>
        <taxon>Heunggongvirae</taxon>
        <taxon>Uroviricota</taxon>
        <taxon>Caudoviricetes</taxon>
    </lineage>
</organism>
<sequence length="95" mass="10830">MSRTKSVLVDDMEHCIVCGSPYIEVHHVFFGAKRPIADKYGYVLPLCNKHHTGSADCPHKNRAIDLAYKCMAQKHFEANRGNRAMFIELFGKSYL</sequence>
<dbReference type="Gene3D" id="3.30.40.190">
    <property type="match status" value="1"/>
</dbReference>